<name>A0A239ZH94_9CORY</name>
<gene>
    <name evidence="1" type="ORF">SAMEA4535761_01192</name>
</gene>
<organism evidence="1 2">
    <name type="scientific">Corynebacterium imitans</name>
    <dbReference type="NCBI Taxonomy" id="156978"/>
    <lineage>
        <taxon>Bacteria</taxon>
        <taxon>Bacillati</taxon>
        <taxon>Actinomycetota</taxon>
        <taxon>Actinomycetes</taxon>
        <taxon>Mycobacteriales</taxon>
        <taxon>Corynebacteriaceae</taxon>
        <taxon>Corynebacterium</taxon>
    </lineage>
</organism>
<evidence type="ECO:0000313" key="2">
    <source>
        <dbReference type="Proteomes" id="UP000215374"/>
    </source>
</evidence>
<proteinExistence type="predicted"/>
<dbReference type="OrthoDB" id="5485729at2"/>
<evidence type="ECO:0000313" key="1">
    <source>
        <dbReference type="EMBL" id="SNV70515.1"/>
    </source>
</evidence>
<accession>A0A239ZH94</accession>
<sequence>MSQRRDITFTWDNGHHRPLKITRDPWAEGKPQTTLSLTTDEAKALAEFITTIID</sequence>
<reference evidence="1 2" key="1">
    <citation type="submission" date="2017-06" db="EMBL/GenBank/DDBJ databases">
        <authorList>
            <consortium name="Pathogen Informatics"/>
        </authorList>
    </citation>
    <scope>NUCLEOTIDE SEQUENCE [LARGE SCALE GENOMIC DNA]</scope>
    <source>
        <strain evidence="1 2">NCTC13015</strain>
    </source>
</reference>
<dbReference type="AlphaFoldDB" id="A0A239ZH94"/>
<dbReference type="RefSeq" id="WP_157727804.1">
    <property type="nucleotide sequence ID" value="NZ_CP009211.1"/>
</dbReference>
<protein>
    <submittedName>
        <fullName evidence="1">Uncharacterized protein</fullName>
    </submittedName>
</protein>
<dbReference type="Proteomes" id="UP000215374">
    <property type="component" value="Chromosome 1"/>
</dbReference>
<dbReference type="EMBL" id="LT906467">
    <property type="protein sequence ID" value="SNV70515.1"/>
    <property type="molecule type" value="Genomic_DNA"/>
</dbReference>